<sequence length="50" mass="5383">MEGAPRVTTTSRGLSFVFFPSNQPPVPEPQLNGGRDCGHSILGIRDRALC</sequence>
<evidence type="ECO:0000313" key="2">
    <source>
        <dbReference type="Proteomes" id="UP000434172"/>
    </source>
</evidence>
<dbReference type="AlphaFoldDB" id="A0A8H3ZMZ8"/>
<accession>A0A8H3ZMZ8</accession>
<reference evidence="1 2" key="1">
    <citation type="submission" date="2019-12" db="EMBL/GenBank/DDBJ databases">
        <title>A genome sequence resource for the geographically widespread anthracnose pathogen Colletotrichum asianum.</title>
        <authorList>
            <person name="Meng Y."/>
        </authorList>
    </citation>
    <scope>NUCLEOTIDE SEQUENCE [LARGE SCALE GENOMIC DNA]</scope>
    <source>
        <strain evidence="1 2">ICMP 18580</strain>
    </source>
</reference>
<name>A0A8H3ZMZ8_9PEZI</name>
<keyword evidence="2" id="KW-1185">Reference proteome</keyword>
<proteinExistence type="predicted"/>
<protein>
    <submittedName>
        <fullName evidence="1">Uncharacterized protein</fullName>
    </submittedName>
</protein>
<evidence type="ECO:0000313" key="1">
    <source>
        <dbReference type="EMBL" id="KAF0321457.1"/>
    </source>
</evidence>
<gene>
    <name evidence="1" type="ORF">GQ607_011277</name>
</gene>
<organism evidence="1 2">
    <name type="scientific">Colletotrichum asianum</name>
    <dbReference type="NCBI Taxonomy" id="702518"/>
    <lineage>
        <taxon>Eukaryota</taxon>
        <taxon>Fungi</taxon>
        <taxon>Dikarya</taxon>
        <taxon>Ascomycota</taxon>
        <taxon>Pezizomycotina</taxon>
        <taxon>Sordariomycetes</taxon>
        <taxon>Hypocreomycetidae</taxon>
        <taxon>Glomerellales</taxon>
        <taxon>Glomerellaceae</taxon>
        <taxon>Colletotrichum</taxon>
        <taxon>Colletotrichum gloeosporioides species complex</taxon>
    </lineage>
</organism>
<comment type="caution">
    <text evidence="1">The sequence shown here is derived from an EMBL/GenBank/DDBJ whole genome shotgun (WGS) entry which is preliminary data.</text>
</comment>
<dbReference type="EMBL" id="WOWK01000071">
    <property type="protein sequence ID" value="KAF0321457.1"/>
    <property type="molecule type" value="Genomic_DNA"/>
</dbReference>
<dbReference type="Proteomes" id="UP000434172">
    <property type="component" value="Unassembled WGS sequence"/>
</dbReference>